<dbReference type="Gene3D" id="3.40.50.1820">
    <property type="entry name" value="alpha/beta hydrolase"/>
    <property type="match status" value="1"/>
</dbReference>
<dbReference type="AlphaFoldDB" id="A0AAE1F1S3"/>
<dbReference type="InterPro" id="IPR022742">
    <property type="entry name" value="Hydrolase_4"/>
</dbReference>
<comment type="caution">
    <text evidence="3">The sequence shown here is derived from an EMBL/GenBank/DDBJ whole genome shotgun (WGS) entry which is preliminary data.</text>
</comment>
<dbReference type="Pfam" id="PF12146">
    <property type="entry name" value="Hydrolase_4"/>
    <property type="match status" value="1"/>
</dbReference>
<keyword evidence="4" id="KW-1185">Reference proteome</keyword>
<accession>A0AAE1F1S3</accession>
<proteinExistence type="predicted"/>
<keyword evidence="1" id="KW-0378">Hydrolase</keyword>
<reference evidence="3" key="1">
    <citation type="submission" date="2023-10" db="EMBL/GenBank/DDBJ databases">
        <title>Genome assemblies of two species of porcelain crab, Petrolisthes cinctipes and Petrolisthes manimaculis (Anomura: Porcellanidae).</title>
        <authorList>
            <person name="Angst P."/>
        </authorList>
    </citation>
    <scope>NUCLEOTIDE SEQUENCE</scope>
    <source>
        <strain evidence="3">PB745_01</strain>
        <tissue evidence="3">Gill</tissue>
    </source>
</reference>
<sequence length="285" mass="31778">MTAVDPILRPRRRRFHVSATEPDTHYHKIVNQTSGQSREIAYKKTRGPQKFGLVYIPGFMAHKAAGKPLALHTFAQENGFSYVRYDPSGLGETRGIKPMNSDFSLWVEDASQILQHVTEGPQIVVASSMGCWVTCLLASQLTEKIAAAVFLAPALNFHTRYETMLLTQLSPRARQSYEEGGVVKLYVPDVGDIPLTRALITALGRYAVPLDEEGGVVPLDCPVRIIYGMNDDRVPHTEPLSLLKSLRSQDVHLTYLKDAGHTLVEQHSLEVIRQTILTLNKHILN</sequence>
<dbReference type="InterPro" id="IPR029058">
    <property type="entry name" value="AB_hydrolase_fold"/>
</dbReference>
<dbReference type="InterPro" id="IPR052382">
    <property type="entry name" value="ABHD10_acyl-thioesterase"/>
</dbReference>
<dbReference type="Proteomes" id="UP001286313">
    <property type="component" value="Unassembled WGS sequence"/>
</dbReference>
<organism evidence="3 4">
    <name type="scientific">Petrolisthes cinctipes</name>
    <name type="common">Flat porcelain crab</name>
    <dbReference type="NCBI Taxonomy" id="88211"/>
    <lineage>
        <taxon>Eukaryota</taxon>
        <taxon>Metazoa</taxon>
        <taxon>Ecdysozoa</taxon>
        <taxon>Arthropoda</taxon>
        <taxon>Crustacea</taxon>
        <taxon>Multicrustacea</taxon>
        <taxon>Malacostraca</taxon>
        <taxon>Eumalacostraca</taxon>
        <taxon>Eucarida</taxon>
        <taxon>Decapoda</taxon>
        <taxon>Pleocyemata</taxon>
        <taxon>Anomura</taxon>
        <taxon>Galatheoidea</taxon>
        <taxon>Porcellanidae</taxon>
        <taxon>Petrolisthes</taxon>
    </lineage>
</organism>
<dbReference type="PANTHER" id="PTHR16138:SF7">
    <property type="entry name" value="PALMITOYL-PROTEIN THIOESTERASE ABHD10, MITOCHONDRIAL"/>
    <property type="match status" value="1"/>
</dbReference>
<name>A0AAE1F1S3_PETCI</name>
<dbReference type="EMBL" id="JAWQEG010003517">
    <property type="protein sequence ID" value="KAK3865845.1"/>
    <property type="molecule type" value="Genomic_DNA"/>
</dbReference>
<gene>
    <name evidence="3" type="ORF">Pcinc_028587</name>
</gene>
<dbReference type="PANTHER" id="PTHR16138">
    <property type="entry name" value="MYCOPHENOLIC ACID ACYL-GLUCURONIDE ESTERASE, MITOCHONDRIAL"/>
    <property type="match status" value="1"/>
</dbReference>
<evidence type="ECO:0000259" key="2">
    <source>
        <dbReference type="Pfam" id="PF12146"/>
    </source>
</evidence>
<dbReference type="SUPFAM" id="SSF53474">
    <property type="entry name" value="alpha/beta-Hydrolases"/>
    <property type="match status" value="1"/>
</dbReference>
<protein>
    <recommendedName>
        <fullName evidence="2">Serine aminopeptidase S33 domain-containing protein</fullName>
    </recommendedName>
</protein>
<dbReference type="GO" id="GO:0004553">
    <property type="term" value="F:hydrolase activity, hydrolyzing O-glycosyl compounds"/>
    <property type="evidence" value="ECO:0007669"/>
    <property type="project" value="TreeGrafter"/>
</dbReference>
<feature type="domain" description="Serine aminopeptidase S33" evidence="2">
    <location>
        <begin position="57"/>
        <end position="163"/>
    </location>
</feature>
<evidence type="ECO:0000313" key="3">
    <source>
        <dbReference type="EMBL" id="KAK3865845.1"/>
    </source>
</evidence>
<evidence type="ECO:0000313" key="4">
    <source>
        <dbReference type="Proteomes" id="UP001286313"/>
    </source>
</evidence>
<evidence type="ECO:0000256" key="1">
    <source>
        <dbReference type="ARBA" id="ARBA00022801"/>
    </source>
</evidence>